<dbReference type="PANTHER" id="PTHR40733:SF1">
    <property type="entry name" value="SMALL ZINC FINGER PROTEIN HVO-2753-LIKE ZINC-BINDING POCKET DOMAIN-CONTAINING PROTEIN"/>
    <property type="match status" value="1"/>
</dbReference>
<dbReference type="Pfam" id="PF07754">
    <property type="entry name" value="HVO_2753_ZBP"/>
    <property type="match status" value="1"/>
</dbReference>
<gene>
    <name evidence="2" type="ORF">H1016_03980</name>
</gene>
<keyword evidence="3" id="KW-1185">Reference proteome</keyword>
<dbReference type="PANTHER" id="PTHR40733">
    <property type="entry name" value="ZINC-RIBBON RNA-BINDING PROTEIN INVOLVED IN TRANSLATION-RELATED"/>
    <property type="match status" value="1"/>
</dbReference>
<protein>
    <submittedName>
        <fullName evidence="2">DUF1610 domain-containing protein</fullName>
    </submittedName>
</protein>
<dbReference type="EMBL" id="DVAB01000033">
    <property type="protein sequence ID" value="HIK00672.1"/>
    <property type="molecule type" value="Genomic_DNA"/>
</dbReference>
<evidence type="ECO:0000259" key="1">
    <source>
        <dbReference type="Pfam" id="PF07754"/>
    </source>
</evidence>
<feature type="domain" description="Small zinc finger protein HVO-2753-like zinc-binding pocket" evidence="1">
    <location>
        <begin position="6"/>
        <end position="50"/>
    </location>
</feature>
<evidence type="ECO:0000313" key="2">
    <source>
        <dbReference type="EMBL" id="HIK00672.1"/>
    </source>
</evidence>
<dbReference type="NCBIfam" id="NF011481">
    <property type="entry name" value="PRK14890.1"/>
    <property type="match status" value="1"/>
</dbReference>
<dbReference type="InterPro" id="IPR011668">
    <property type="entry name" value="HVO_2753-like_ZBP"/>
</dbReference>
<reference evidence="2 3" key="1">
    <citation type="journal article" name="Nat. Commun.">
        <title>Undinarchaeota illuminate DPANN phylogeny and the impact of gene transfer on archaeal evolution.</title>
        <authorList>
            <person name="Dombrowski N."/>
            <person name="Williams T.A."/>
            <person name="Sun J."/>
            <person name="Woodcroft B.J."/>
            <person name="Lee J.H."/>
            <person name="Minh B.Q."/>
            <person name="Rinke C."/>
            <person name="Spang A."/>
        </authorList>
    </citation>
    <scope>NUCLEOTIDE SEQUENCE [LARGE SCALE GENOMIC DNA]</scope>
    <source>
        <strain evidence="2">MAG_bin1129</strain>
    </source>
</reference>
<dbReference type="InterPro" id="IPR044720">
    <property type="entry name" value="HVO_2753-like"/>
</dbReference>
<organism evidence="2 3">
    <name type="scientific">Candidatus Naiadarchaeum limnaeum</name>
    <dbReference type="NCBI Taxonomy" id="2756139"/>
    <lineage>
        <taxon>Archaea</taxon>
        <taxon>Candidatus Undinarchaeota</taxon>
        <taxon>Candidatus Undinarchaeia</taxon>
        <taxon>Candidatus Naiadarchaeales</taxon>
        <taxon>Candidatus Naiadarchaeaceae</taxon>
        <taxon>Candidatus Naiadarchaeum</taxon>
    </lineage>
</organism>
<dbReference type="Proteomes" id="UP000646946">
    <property type="component" value="Unassembled WGS sequence"/>
</dbReference>
<comment type="caution">
    <text evidence="2">The sequence shown here is derived from an EMBL/GenBank/DDBJ whole genome shotgun (WGS) entry which is preliminary data.</text>
</comment>
<proteinExistence type="predicted"/>
<name>A0A832V499_9ARCH</name>
<accession>A0A832V499</accession>
<evidence type="ECO:0000313" key="3">
    <source>
        <dbReference type="Proteomes" id="UP000646946"/>
    </source>
</evidence>
<dbReference type="AlphaFoldDB" id="A0A832V499"/>
<sequence length="54" mass="5845">MKTVHCTSCGTELRADTSSVELICPSCGKNKIGRCGRCKKLSREYTCECGFVGP</sequence>